<feature type="compositionally biased region" description="Basic and acidic residues" evidence="9">
    <location>
        <begin position="321"/>
        <end position="336"/>
    </location>
</feature>
<evidence type="ECO:0000256" key="4">
    <source>
        <dbReference type="ARBA" id="ARBA00023015"/>
    </source>
</evidence>
<feature type="region of interest" description="Disordered" evidence="9">
    <location>
        <begin position="529"/>
        <end position="812"/>
    </location>
</feature>
<dbReference type="InterPro" id="IPR001357">
    <property type="entry name" value="BRCT_dom"/>
</dbReference>
<feature type="domain" description="TRF2-interacting telomeric protein/Rap1 C-terminal" evidence="11">
    <location>
        <begin position="829"/>
        <end position="907"/>
    </location>
</feature>
<reference evidence="13" key="1">
    <citation type="journal article" date="2020" name="Stud. Mycol.">
        <title>101 Dothideomycetes genomes: a test case for predicting lifestyles and emergence of pathogens.</title>
        <authorList>
            <person name="Haridas S."/>
            <person name="Albert R."/>
            <person name="Binder M."/>
            <person name="Bloem J."/>
            <person name="Labutti K."/>
            <person name="Salamov A."/>
            <person name="Andreopoulos B."/>
            <person name="Baker S."/>
            <person name="Barry K."/>
            <person name="Bills G."/>
            <person name="Bluhm B."/>
            <person name="Cannon C."/>
            <person name="Castanera R."/>
            <person name="Culley D."/>
            <person name="Daum C."/>
            <person name="Ezra D."/>
            <person name="Gonzalez J."/>
            <person name="Henrissat B."/>
            <person name="Kuo A."/>
            <person name="Liang C."/>
            <person name="Lipzen A."/>
            <person name="Lutzoni F."/>
            <person name="Magnuson J."/>
            <person name="Mondo S."/>
            <person name="Nolan M."/>
            <person name="Ohm R."/>
            <person name="Pangilinan J."/>
            <person name="Park H.-J."/>
            <person name="Ramirez L."/>
            <person name="Alfaro M."/>
            <person name="Sun H."/>
            <person name="Tritt A."/>
            <person name="Yoshinaga Y."/>
            <person name="Zwiers L.-H."/>
            <person name="Turgeon B."/>
            <person name="Goodwin S."/>
            <person name="Spatafora J."/>
            <person name="Crous P."/>
            <person name="Grigoriev I."/>
        </authorList>
    </citation>
    <scope>NUCLEOTIDE SEQUENCE</scope>
    <source>
        <strain evidence="13">ATCC 36951</strain>
    </source>
</reference>
<proteinExistence type="inferred from homology"/>
<dbReference type="GO" id="GO:0042162">
    <property type="term" value="F:telomeric DNA binding"/>
    <property type="evidence" value="ECO:0007669"/>
    <property type="project" value="TreeGrafter"/>
</dbReference>
<evidence type="ECO:0000256" key="1">
    <source>
        <dbReference type="ARBA" id="ARBA00010467"/>
    </source>
</evidence>
<dbReference type="Gene3D" id="1.10.10.60">
    <property type="entry name" value="Homeodomain-like"/>
    <property type="match status" value="1"/>
</dbReference>
<protein>
    <recommendedName>
        <fullName evidence="8">DNA-binding protein RAP1</fullName>
    </recommendedName>
</protein>
<feature type="compositionally biased region" description="Acidic residues" evidence="9">
    <location>
        <begin position="616"/>
        <end position="626"/>
    </location>
</feature>
<feature type="compositionally biased region" description="Acidic residues" evidence="9">
    <location>
        <begin position="678"/>
        <end position="687"/>
    </location>
</feature>
<gene>
    <name evidence="13" type="ORF">M409DRAFT_16987</name>
</gene>
<evidence type="ECO:0000313" key="13">
    <source>
        <dbReference type="EMBL" id="KAF2173037.1"/>
    </source>
</evidence>
<keyword evidence="7 8" id="KW-0539">Nucleus</keyword>
<feature type="compositionally biased region" description="Basic and acidic residues" evidence="9">
    <location>
        <begin position="667"/>
        <end position="677"/>
    </location>
</feature>
<evidence type="ECO:0000256" key="5">
    <source>
        <dbReference type="ARBA" id="ARBA00023159"/>
    </source>
</evidence>
<keyword evidence="4" id="KW-0805">Transcription regulation</keyword>
<dbReference type="SUPFAM" id="SSF46689">
    <property type="entry name" value="Homeodomain-like"/>
    <property type="match status" value="1"/>
</dbReference>
<dbReference type="GO" id="GO:0031848">
    <property type="term" value="P:protection from non-homologous end joining at telomere"/>
    <property type="evidence" value="ECO:0007669"/>
    <property type="project" value="TreeGrafter"/>
</dbReference>
<evidence type="ECO:0000313" key="14">
    <source>
        <dbReference type="Proteomes" id="UP000799537"/>
    </source>
</evidence>
<dbReference type="CDD" id="cd11655">
    <property type="entry name" value="rap1_myb-like"/>
    <property type="match status" value="1"/>
</dbReference>
<dbReference type="Pfam" id="PF08914">
    <property type="entry name" value="Myb_Rap1"/>
    <property type="match status" value="1"/>
</dbReference>
<dbReference type="Gene3D" id="1.10.10.2170">
    <property type="match status" value="1"/>
</dbReference>
<comment type="subcellular location">
    <subcellularLocation>
        <location evidence="8">Nucleus</location>
    </subcellularLocation>
    <subcellularLocation>
        <location evidence="8">Chromosome</location>
        <location evidence="8">Telomere</location>
    </subcellularLocation>
</comment>
<comment type="function">
    <text evidence="8">Involved in the regulation of telomere length, clustering and has a specific role in telomere position effect (TPE).</text>
</comment>
<dbReference type="InterPro" id="IPR038104">
    <property type="entry name" value="Rap1_C_sf"/>
</dbReference>
<dbReference type="InterPro" id="IPR039595">
    <property type="entry name" value="TE2IP/Rap1"/>
</dbReference>
<dbReference type="RefSeq" id="XP_033673926.1">
    <property type="nucleotide sequence ID" value="XM_033803853.1"/>
</dbReference>
<dbReference type="PANTHER" id="PTHR16466">
    <property type="entry name" value="TELOMERE REPEAT-BINDING FACTOR 2-INTERACTING PROTEIN 1"/>
    <property type="match status" value="1"/>
</dbReference>
<dbReference type="AlphaFoldDB" id="A0A6A6D0P5"/>
<feature type="domain" description="BRCT" evidence="12">
    <location>
        <begin position="20"/>
        <end position="91"/>
    </location>
</feature>
<feature type="compositionally biased region" description="Low complexity" evidence="9">
    <location>
        <begin position="723"/>
        <end position="742"/>
    </location>
</feature>
<evidence type="ECO:0000259" key="12">
    <source>
        <dbReference type="Pfam" id="PF16589"/>
    </source>
</evidence>
<sequence>MANAHVVVTGSTAHTPKVGKVFDDIKFFLVQRIPSRSRFVGDIEANGGRVVKVESQADYVIADHMRKDAPAGSYSYTLIEAALRDGRLHDSSDHAIRPPDAVREVGSTAMGRTTRTPFTPDDDKLLWNWVEQARAAGDPLKGNAIYKALEAVNPRHTHQSWRDRYVKYLSVRPPPGVTVSANPPPTPPIVAAEQNETPPAQEPRPFTDVDFDKLMLQASDIELIGGDQWEEAWEAFAKAEEETPHTGEEWASFYWSKVRPVYLKSVAGEGEDHKERMETNQKDSEIDQEPDNASKKRKQRIEQQFDSRDRAKRQKTATPELNERREHEPARNEHMSDMPTTELPERLIQNMASKAIDVLDNAEDIMKEPIITSDLNAAANMQLQQEADVNGVDRLPTSQSEGVHFHNSHTLRSEATVPTPEANRAAAAQFGDWRASDDNARHEDGDIEDEREARPSDETQLPPSEPQLALTAENLASQQAQHEPPLTRGTDLPKDDDDADQTNYAEYLSQFVGQNAGHDLLINARSALSAQGQGQAGGDSDMLDEPAPAHNPPRNAETRAPLPLSSPQEIDEAFENGFRPASPSQRRRPDVEPGQNFQPRSMYPSLHSQPGREASEVDDAAMEDPAEALMSQINRPTSSDRRGSGSQPDFEEIFRNDDVVEVDEDQDRSQGDGHIEDGEYDDYDDLDLSMPEPEGGFDSPDREDLQPGNDLDDQDAIRKSHSVIEISSHESSSPYTESSRGSQQPWSRPMANGGRSHAVDTQDIINAETQKLDLELPLPMSSDDELGEHVTVQPRNTTARDEGKSKPTAPEVLDTPEQVKDWVSTMALRGYKKGAVVKALKSTSMRPDLALLVLIEQKAGKGFPADVSGVWTKDEDTVLESGNAQGIEELEKKHGWEEMAVRMKFLEDWRTLG</sequence>
<dbReference type="Pfam" id="PF16589">
    <property type="entry name" value="BRCT_2"/>
    <property type="match status" value="1"/>
</dbReference>
<dbReference type="Proteomes" id="UP000799537">
    <property type="component" value="Unassembled WGS sequence"/>
</dbReference>
<keyword evidence="3 8" id="KW-0779">Telomere</keyword>
<evidence type="ECO:0000256" key="2">
    <source>
        <dbReference type="ARBA" id="ARBA00022454"/>
    </source>
</evidence>
<evidence type="ECO:0000256" key="9">
    <source>
        <dbReference type="SAM" id="MobiDB-lite"/>
    </source>
</evidence>
<dbReference type="GO" id="GO:0070187">
    <property type="term" value="C:shelterin complex"/>
    <property type="evidence" value="ECO:0007669"/>
    <property type="project" value="TreeGrafter"/>
</dbReference>
<dbReference type="GO" id="GO:0010833">
    <property type="term" value="P:telomere maintenance via telomere lengthening"/>
    <property type="evidence" value="ECO:0007669"/>
    <property type="project" value="UniProtKB-UniRule"/>
</dbReference>
<evidence type="ECO:0000256" key="6">
    <source>
        <dbReference type="ARBA" id="ARBA00023163"/>
    </source>
</evidence>
<dbReference type="OrthoDB" id="435460at2759"/>
<dbReference type="InterPro" id="IPR021661">
    <property type="entry name" value="Rap1_C"/>
</dbReference>
<name>A0A6A6D0P5_ZASCE</name>
<feature type="compositionally biased region" description="Basic and acidic residues" evidence="9">
    <location>
        <begin position="434"/>
        <end position="444"/>
    </location>
</feature>
<dbReference type="GeneID" id="54557125"/>
<feature type="region of interest" description="Disordered" evidence="9">
    <location>
        <begin position="393"/>
        <end position="506"/>
    </location>
</feature>
<evidence type="ECO:0000256" key="8">
    <source>
        <dbReference type="RuleBase" id="RU367107"/>
    </source>
</evidence>
<feature type="compositionally biased region" description="Basic and acidic residues" evidence="9">
    <location>
        <begin position="270"/>
        <end position="285"/>
    </location>
</feature>
<dbReference type="Pfam" id="PF11626">
    <property type="entry name" value="Rap1_C"/>
    <property type="match status" value="1"/>
</dbReference>
<dbReference type="PANTHER" id="PTHR16466:SF6">
    <property type="entry name" value="TELOMERIC REPEAT-BINDING FACTOR 2-INTERACTING PROTEIN 1"/>
    <property type="match status" value="1"/>
</dbReference>
<dbReference type="InterPro" id="IPR015010">
    <property type="entry name" value="TERF2IP_Myb"/>
</dbReference>
<comment type="similarity">
    <text evidence="1 8">Belongs to the RAP1 family.</text>
</comment>
<accession>A0A6A6D0P5</accession>
<dbReference type="EMBL" id="ML993580">
    <property type="protein sequence ID" value="KAF2173037.1"/>
    <property type="molecule type" value="Genomic_DNA"/>
</dbReference>
<keyword evidence="2 8" id="KW-0158">Chromosome</keyword>
<keyword evidence="6" id="KW-0804">Transcription</keyword>
<comment type="subunit">
    <text evidence="8">Homodimer.</text>
</comment>
<feature type="compositionally biased region" description="Basic and acidic residues" evidence="9">
    <location>
        <begin position="300"/>
        <end position="309"/>
    </location>
</feature>
<evidence type="ECO:0000259" key="11">
    <source>
        <dbReference type="Pfam" id="PF11626"/>
    </source>
</evidence>
<dbReference type="InterPro" id="IPR009057">
    <property type="entry name" value="Homeodomain-like_sf"/>
</dbReference>
<evidence type="ECO:0000256" key="7">
    <source>
        <dbReference type="ARBA" id="ARBA00023242"/>
    </source>
</evidence>
<feature type="region of interest" description="Disordered" evidence="9">
    <location>
        <begin position="269"/>
        <end position="339"/>
    </location>
</feature>
<keyword evidence="14" id="KW-1185">Reference proteome</keyword>
<feature type="domain" description="TERF2-interacting telomeric protein 1 Myb" evidence="10">
    <location>
        <begin position="118"/>
        <end position="175"/>
    </location>
</feature>
<keyword evidence="5" id="KW-0010">Activator</keyword>
<organism evidence="13 14">
    <name type="scientific">Zasmidium cellare ATCC 36951</name>
    <dbReference type="NCBI Taxonomy" id="1080233"/>
    <lineage>
        <taxon>Eukaryota</taxon>
        <taxon>Fungi</taxon>
        <taxon>Dikarya</taxon>
        <taxon>Ascomycota</taxon>
        <taxon>Pezizomycotina</taxon>
        <taxon>Dothideomycetes</taxon>
        <taxon>Dothideomycetidae</taxon>
        <taxon>Mycosphaerellales</taxon>
        <taxon>Mycosphaerellaceae</taxon>
        <taxon>Zasmidium</taxon>
    </lineage>
</organism>
<evidence type="ECO:0000259" key="10">
    <source>
        <dbReference type="Pfam" id="PF08914"/>
    </source>
</evidence>
<evidence type="ECO:0000256" key="3">
    <source>
        <dbReference type="ARBA" id="ARBA00022895"/>
    </source>
</evidence>